<dbReference type="InterPro" id="IPR041588">
    <property type="entry name" value="Integrase_H2C2"/>
</dbReference>
<accession>A0AAV3Y876</accession>
<dbReference type="PANTHER" id="PTHR37984">
    <property type="entry name" value="PROTEIN CBG26694"/>
    <property type="match status" value="1"/>
</dbReference>
<evidence type="ECO:0000259" key="2">
    <source>
        <dbReference type="PROSITE" id="PS50994"/>
    </source>
</evidence>
<evidence type="ECO:0000313" key="4">
    <source>
        <dbReference type="Proteomes" id="UP000735302"/>
    </source>
</evidence>
<evidence type="ECO:0000256" key="1">
    <source>
        <dbReference type="SAM" id="MobiDB-lite"/>
    </source>
</evidence>
<dbReference type="PANTHER" id="PTHR37984:SF7">
    <property type="entry name" value="INTEGRASE CATALYTIC DOMAIN-CONTAINING PROTEIN"/>
    <property type="match status" value="1"/>
</dbReference>
<dbReference type="SUPFAM" id="SSF53098">
    <property type="entry name" value="Ribonuclease H-like"/>
    <property type="match status" value="1"/>
</dbReference>
<dbReference type="Gene3D" id="3.30.420.10">
    <property type="entry name" value="Ribonuclease H-like superfamily/Ribonuclease H"/>
    <property type="match status" value="1"/>
</dbReference>
<dbReference type="GO" id="GO:0015074">
    <property type="term" value="P:DNA integration"/>
    <property type="evidence" value="ECO:0007669"/>
    <property type="project" value="InterPro"/>
</dbReference>
<dbReference type="Proteomes" id="UP000735302">
    <property type="component" value="Unassembled WGS sequence"/>
</dbReference>
<proteinExistence type="predicted"/>
<dbReference type="Gene3D" id="1.10.340.70">
    <property type="match status" value="1"/>
</dbReference>
<dbReference type="InterPro" id="IPR036397">
    <property type="entry name" value="RNaseH_sf"/>
</dbReference>
<dbReference type="Pfam" id="PF17921">
    <property type="entry name" value="Integrase_H2C2"/>
    <property type="match status" value="1"/>
</dbReference>
<dbReference type="InterPro" id="IPR001584">
    <property type="entry name" value="Integrase_cat-core"/>
</dbReference>
<dbReference type="AlphaFoldDB" id="A0AAV3Y876"/>
<dbReference type="InterPro" id="IPR050951">
    <property type="entry name" value="Retrovirus_Pol_polyprotein"/>
</dbReference>
<protein>
    <submittedName>
        <fullName evidence="3">Pol polyprotein</fullName>
    </submittedName>
</protein>
<evidence type="ECO:0000313" key="3">
    <source>
        <dbReference type="EMBL" id="GFN78382.1"/>
    </source>
</evidence>
<dbReference type="FunFam" id="1.10.340.70:FF:000003">
    <property type="entry name" value="Protein CBG25708"/>
    <property type="match status" value="1"/>
</dbReference>
<dbReference type="InterPro" id="IPR012337">
    <property type="entry name" value="RNaseH-like_sf"/>
</dbReference>
<dbReference type="GO" id="GO:0003676">
    <property type="term" value="F:nucleic acid binding"/>
    <property type="evidence" value="ECO:0007669"/>
    <property type="project" value="InterPro"/>
</dbReference>
<keyword evidence="4" id="KW-1185">Reference proteome</keyword>
<organism evidence="3 4">
    <name type="scientific">Plakobranchus ocellatus</name>
    <dbReference type="NCBI Taxonomy" id="259542"/>
    <lineage>
        <taxon>Eukaryota</taxon>
        <taxon>Metazoa</taxon>
        <taxon>Spiralia</taxon>
        <taxon>Lophotrochozoa</taxon>
        <taxon>Mollusca</taxon>
        <taxon>Gastropoda</taxon>
        <taxon>Heterobranchia</taxon>
        <taxon>Euthyneura</taxon>
        <taxon>Panpulmonata</taxon>
        <taxon>Sacoglossa</taxon>
        <taxon>Placobranchoidea</taxon>
        <taxon>Plakobranchidae</taxon>
        <taxon>Plakobranchus</taxon>
    </lineage>
</organism>
<feature type="domain" description="Integrase catalytic" evidence="2">
    <location>
        <begin position="187"/>
        <end position="361"/>
    </location>
</feature>
<dbReference type="EMBL" id="BLXT01000588">
    <property type="protein sequence ID" value="GFN78382.1"/>
    <property type="molecule type" value="Genomic_DNA"/>
</dbReference>
<reference evidence="3 4" key="1">
    <citation type="journal article" date="2021" name="Elife">
        <title>Chloroplast acquisition without the gene transfer in kleptoplastic sea slugs, Plakobranchus ocellatus.</title>
        <authorList>
            <person name="Maeda T."/>
            <person name="Takahashi S."/>
            <person name="Yoshida T."/>
            <person name="Shimamura S."/>
            <person name="Takaki Y."/>
            <person name="Nagai Y."/>
            <person name="Toyoda A."/>
            <person name="Suzuki Y."/>
            <person name="Arimoto A."/>
            <person name="Ishii H."/>
            <person name="Satoh N."/>
            <person name="Nishiyama T."/>
            <person name="Hasebe M."/>
            <person name="Maruyama T."/>
            <person name="Minagawa J."/>
            <person name="Obokata J."/>
            <person name="Shigenobu S."/>
        </authorList>
    </citation>
    <scope>NUCLEOTIDE SEQUENCE [LARGE SCALE GENOMIC DNA]</scope>
</reference>
<dbReference type="PROSITE" id="PS50994">
    <property type="entry name" value="INTEGRASE"/>
    <property type="match status" value="1"/>
</dbReference>
<sequence>MLRLMRYNLQVKYTPGSQMYIADTLSRAYMSDQSDMNNDDDEAVPRIMSATVQRPATKQRLQEIRKASESGETLKKVKHHIVTGWPSHRGTTEPKVQAFWNLRHNLHVENNIAFFENRMIIPEALRKDILLKLHSSHLGVDKCKSRARESIFWSGITKDIELHVHKCNTRAKFRNSNRKEPTISHEIPNRPWAKLGADIFHFGGHDYLLVVDYFSNGGHDYLLVVDYFSKYPEIARLTTKTATAVKTVLRPIFARHGITDKLIADNMPFNSYQMKQFAKEWSLTITTSSPTYAQSNRQSERYIQTVKNLIRKAVEENNDPNLESLSYRNTPIYGLEKSPAQLLFGRRLQDQVPTATKLLKPPYADVKQKVQARQEKQKFYYGRATRHHKNFQLDDNVRVQLGKTWKRGVITKRHPTPRSYDVTTEDGATLRRNQRFINPSPDKAVIFPTDVSGNMEMQHQDRTECGIGDNNSSSPMVEPQSSPPQPSSASHLYNTTSRVFTRCGREVRQPNKLNL</sequence>
<feature type="region of interest" description="Disordered" evidence="1">
    <location>
        <begin position="463"/>
        <end position="492"/>
    </location>
</feature>
<gene>
    <name evidence="3" type="ORF">PoB_000488800</name>
</gene>
<dbReference type="FunFam" id="3.30.420.10:FF:000063">
    <property type="entry name" value="Retrovirus-related Pol polyprotein from transposon 297-like Protein"/>
    <property type="match status" value="1"/>
</dbReference>
<name>A0AAV3Y876_9GAST</name>
<comment type="caution">
    <text evidence="3">The sequence shown here is derived from an EMBL/GenBank/DDBJ whole genome shotgun (WGS) entry which is preliminary data.</text>
</comment>